<dbReference type="EMBL" id="LSRX01000268">
    <property type="protein sequence ID" value="OLQ02279.1"/>
    <property type="molecule type" value="Genomic_DNA"/>
</dbReference>
<comment type="caution">
    <text evidence="3">The sequence shown here is derived from an EMBL/GenBank/DDBJ whole genome shotgun (WGS) entry which is preliminary data.</text>
</comment>
<reference evidence="3 4" key="1">
    <citation type="submission" date="2016-02" db="EMBL/GenBank/DDBJ databases">
        <title>Genome analysis of coral dinoflagellate symbionts highlights evolutionary adaptations to a symbiotic lifestyle.</title>
        <authorList>
            <person name="Aranda M."/>
            <person name="Li Y."/>
            <person name="Liew Y.J."/>
            <person name="Baumgarten S."/>
            <person name="Simakov O."/>
            <person name="Wilson M."/>
            <person name="Piel J."/>
            <person name="Ashoor H."/>
            <person name="Bougouffa S."/>
            <person name="Bajic V.B."/>
            <person name="Ryu T."/>
            <person name="Ravasi T."/>
            <person name="Bayer T."/>
            <person name="Micklem G."/>
            <person name="Kim H."/>
            <person name="Bhak J."/>
            <person name="Lajeunesse T.C."/>
            <person name="Voolstra C.R."/>
        </authorList>
    </citation>
    <scope>NUCLEOTIDE SEQUENCE [LARGE SCALE GENOMIC DNA]</scope>
    <source>
        <strain evidence="3 4">CCMP2467</strain>
    </source>
</reference>
<evidence type="ECO:0008006" key="5">
    <source>
        <dbReference type="Google" id="ProtNLM"/>
    </source>
</evidence>
<feature type="compositionally biased region" description="Low complexity" evidence="1">
    <location>
        <begin position="314"/>
        <end position="326"/>
    </location>
</feature>
<accession>A0A1Q9E4F8</accession>
<evidence type="ECO:0000256" key="2">
    <source>
        <dbReference type="SAM" id="Phobius"/>
    </source>
</evidence>
<keyword evidence="4" id="KW-1185">Reference proteome</keyword>
<feature type="region of interest" description="Disordered" evidence="1">
    <location>
        <begin position="293"/>
        <end position="332"/>
    </location>
</feature>
<organism evidence="3 4">
    <name type="scientific">Symbiodinium microadriaticum</name>
    <name type="common">Dinoflagellate</name>
    <name type="synonym">Zooxanthella microadriatica</name>
    <dbReference type="NCBI Taxonomy" id="2951"/>
    <lineage>
        <taxon>Eukaryota</taxon>
        <taxon>Sar</taxon>
        <taxon>Alveolata</taxon>
        <taxon>Dinophyceae</taxon>
        <taxon>Suessiales</taxon>
        <taxon>Symbiodiniaceae</taxon>
        <taxon>Symbiodinium</taxon>
    </lineage>
</organism>
<keyword evidence="2" id="KW-0472">Membrane</keyword>
<feature type="transmembrane region" description="Helical" evidence="2">
    <location>
        <begin position="65"/>
        <end position="98"/>
    </location>
</feature>
<feature type="transmembrane region" description="Helical" evidence="2">
    <location>
        <begin position="208"/>
        <end position="230"/>
    </location>
</feature>
<feature type="region of interest" description="Disordered" evidence="1">
    <location>
        <begin position="393"/>
        <end position="423"/>
    </location>
</feature>
<keyword evidence="2" id="KW-1133">Transmembrane helix</keyword>
<feature type="transmembrane region" description="Helical" evidence="2">
    <location>
        <begin position="110"/>
        <end position="129"/>
    </location>
</feature>
<evidence type="ECO:0000313" key="4">
    <source>
        <dbReference type="Proteomes" id="UP000186817"/>
    </source>
</evidence>
<evidence type="ECO:0000313" key="3">
    <source>
        <dbReference type="EMBL" id="OLQ02279.1"/>
    </source>
</evidence>
<feature type="transmembrane region" description="Helical" evidence="2">
    <location>
        <begin position="28"/>
        <end position="45"/>
    </location>
</feature>
<protein>
    <recommendedName>
        <fullName evidence="5">Transmembrane protein</fullName>
    </recommendedName>
</protein>
<sequence>MCSPPKRGHGKWSPHDSTRMGFLWDRRLVGIPCVLAASVLQYVRFAKKPMAAPCHRVTERGARRLLVIGLVAEFVSLAFLPLSQACPMNASCLVFLYFWKESKRAQVLQLREAVGEVFVCFLALSAWALPFLDPGGRDWPEAVQAASLLETLLAPRSKQGDSLWLCVQGNVFVSCLPPAMNFGVSALLLKAAAQVASGILQAPQRSELWAALPVLLLLLFTVRSAAASPLRRALEAHDTLRVLAAYGVLSGIAAAVTGALIYGELAGWTVEKQGTFAAVLALHCWGMRGLGATAEPRGSPPQQKAKTEEDEGSAKGSSAAPPAEGPLLNFDEVAARRRTVDDDAMMEEQLFARALAPLSTEEVDTTGAGEAAPQFDADFEELMRRFDEDDRATAQPITELALESPEDSPPPAAAILPDTTPAHQPVLTLDAEMLLDSNANEDEDELLKGIEDLP</sequence>
<proteinExistence type="predicted"/>
<name>A0A1Q9E4F8_SYMMI</name>
<feature type="transmembrane region" description="Helical" evidence="2">
    <location>
        <begin position="242"/>
        <end position="262"/>
    </location>
</feature>
<dbReference type="AlphaFoldDB" id="A0A1Q9E4F8"/>
<gene>
    <name evidence="3" type="ORF">AK812_SmicGene14890</name>
</gene>
<keyword evidence="2" id="KW-0812">Transmembrane</keyword>
<dbReference type="OrthoDB" id="436632at2759"/>
<dbReference type="Proteomes" id="UP000186817">
    <property type="component" value="Unassembled WGS sequence"/>
</dbReference>
<evidence type="ECO:0000256" key="1">
    <source>
        <dbReference type="SAM" id="MobiDB-lite"/>
    </source>
</evidence>